<accession>A0ABV7X3B3</accession>
<evidence type="ECO:0000313" key="2">
    <source>
        <dbReference type="Proteomes" id="UP001595613"/>
    </source>
</evidence>
<dbReference type="EMBL" id="JBHRYD010000014">
    <property type="protein sequence ID" value="MFC3706056.1"/>
    <property type="molecule type" value="Genomic_DNA"/>
</dbReference>
<gene>
    <name evidence="1" type="ORF">ACFOOL_14985</name>
</gene>
<sequence>MDAILLRMKMFGLSEKDARDQKAATFIGRLNLTDKKALISNAQYDAAVEFLAVYDKYKRAISAPDGTKQSGGAGGGVETEDYARWCKRAIEAYMGPNRDGQGGVMGAIAAEQGLHRNRGANLYAALDYIVCRDEQHWHMVGDVRLALNALAHHFGLLGKTKKEPLAA</sequence>
<organism evidence="1 2">
    <name type="scientific">Devosia honganensis</name>
    <dbReference type="NCBI Taxonomy" id="1610527"/>
    <lineage>
        <taxon>Bacteria</taxon>
        <taxon>Pseudomonadati</taxon>
        <taxon>Pseudomonadota</taxon>
        <taxon>Alphaproteobacteria</taxon>
        <taxon>Hyphomicrobiales</taxon>
        <taxon>Devosiaceae</taxon>
        <taxon>Devosia</taxon>
    </lineage>
</organism>
<name>A0ABV7X3B3_9HYPH</name>
<keyword evidence="2" id="KW-1185">Reference proteome</keyword>
<evidence type="ECO:0000313" key="1">
    <source>
        <dbReference type="EMBL" id="MFC3706056.1"/>
    </source>
</evidence>
<dbReference type="Proteomes" id="UP001595613">
    <property type="component" value="Unassembled WGS sequence"/>
</dbReference>
<reference evidence="2" key="1">
    <citation type="journal article" date="2019" name="Int. J. Syst. Evol. Microbiol.">
        <title>The Global Catalogue of Microorganisms (GCM) 10K type strain sequencing project: providing services to taxonomists for standard genome sequencing and annotation.</title>
        <authorList>
            <consortium name="The Broad Institute Genomics Platform"/>
            <consortium name="The Broad Institute Genome Sequencing Center for Infectious Disease"/>
            <person name="Wu L."/>
            <person name="Ma J."/>
        </authorList>
    </citation>
    <scope>NUCLEOTIDE SEQUENCE [LARGE SCALE GENOMIC DNA]</scope>
    <source>
        <strain evidence="2">KCTC 42281</strain>
    </source>
</reference>
<proteinExistence type="predicted"/>
<dbReference type="RefSeq" id="WP_380098095.1">
    <property type="nucleotide sequence ID" value="NZ_JBHRYD010000014.1"/>
</dbReference>
<protein>
    <submittedName>
        <fullName evidence="1">Uncharacterized protein</fullName>
    </submittedName>
</protein>
<comment type="caution">
    <text evidence="1">The sequence shown here is derived from an EMBL/GenBank/DDBJ whole genome shotgun (WGS) entry which is preliminary data.</text>
</comment>